<gene>
    <name evidence="2" type="ORF">GSTENG00009660001</name>
</gene>
<dbReference type="AlphaFoldDB" id="Q4SZV3"/>
<dbReference type="OrthoDB" id="8939517at2759"/>
<evidence type="ECO:0000256" key="1">
    <source>
        <dbReference type="SAM" id="MobiDB-lite"/>
    </source>
</evidence>
<evidence type="ECO:0000313" key="2">
    <source>
        <dbReference type="EMBL" id="CAF93829.1"/>
    </source>
</evidence>
<feature type="compositionally biased region" description="Basic and acidic residues" evidence="1">
    <location>
        <begin position="33"/>
        <end position="56"/>
    </location>
</feature>
<organism evidence="2">
    <name type="scientific">Tetraodon nigroviridis</name>
    <name type="common">Spotted green pufferfish</name>
    <name type="synonym">Chelonodon nigroviridis</name>
    <dbReference type="NCBI Taxonomy" id="99883"/>
    <lineage>
        <taxon>Eukaryota</taxon>
        <taxon>Metazoa</taxon>
        <taxon>Chordata</taxon>
        <taxon>Craniata</taxon>
        <taxon>Vertebrata</taxon>
        <taxon>Euteleostomi</taxon>
        <taxon>Actinopterygii</taxon>
        <taxon>Neopterygii</taxon>
        <taxon>Teleostei</taxon>
        <taxon>Neoteleostei</taxon>
        <taxon>Acanthomorphata</taxon>
        <taxon>Eupercaria</taxon>
        <taxon>Tetraodontiformes</taxon>
        <taxon>Tetradontoidea</taxon>
        <taxon>Tetraodontidae</taxon>
        <taxon>Tetraodon</taxon>
    </lineage>
</organism>
<feature type="compositionally biased region" description="Acidic residues" evidence="1">
    <location>
        <begin position="66"/>
        <end position="75"/>
    </location>
</feature>
<feature type="compositionally biased region" description="Basic and acidic residues" evidence="1">
    <location>
        <begin position="171"/>
        <end position="185"/>
    </location>
</feature>
<reference evidence="2" key="2">
    <citation type="submission" date="2004-02" db="EMBL/GenBank/DDBJ databases">
        <authorList>
            <consortium name="Genoscope"/>
            <consortium name="Whitehead Institute Centre for Genome Research"/>
        </authorList>
    </citation>
    <scope>NUCLEOTIDE SEQUENCE</scope>
</reference>
<comment type="caution">
    <text evidence="2">The sequence shown here is derived from an EMBL/GenBank/DDBJ whole genome shotgun (WGS) entry which is preliminary data.</text>
</comment>
<dbReference type="EMBL" id="CAAE01011474">
    <property type="protein sequence ID" value="CAF93829.1"/>
    <property type="molecule type" value="Genomic_DNA"/>
</dbReference>
<feature type="compositionally biased region" description="Polar residues" evidence="1">
    <location>
        <begin position="89"/>
        <end position="98"/>
    </location>
</feature>
<name>Q4SZV3_TETNG</name>
<feature type="non-terminal residue" evidence="2">
    <location>
        <position position="202"/>
    </location>
</feature>
<proteinExistence type="predicted"/>
<protein>
    <submittedName>
        <fullName evidence="2">(spotted green pufferfish) hypothetical protein</fullName>
    </submittedName>
</protein>
<feature type="region of interest" description="Disordered" evidence="1">
    <location>
        <begin position="1"/>
        <end position="202"/>
    </location>
</feature>
<feature type="compositionally biased region" description="Polar residues" evidence="1">
    <location>
        <begin position="15"/>
        <end position="24"/>
    </location>
</feature>
<sequence>FSQPPVCQEEEVPAYQQQDRSSSLDQEDSEPPPIKEEQEEPWCHQDREQLTVKEESDASLVTHIQEEDDQSEDQILDLNPAQIDEISEMDTTVGSSVSPEPDCDQQLPSNSPHVAESKDQENDNNKASESIADEELKPTVKQNKRKRHQGNANNPADSAVDSDTHTAPLRRAADLHLHSDQRSDQLHLGGCPGAVKTHPLRV</sequence>
<feature type="compositionally biased region" description="Basic and acidic residues" evidence="1">
    <location>
        <begin position="115"/>
        <end position="126"/>
    </location>
</feature>
<reference evidence="2" key="1">
    <citation type="journal article" date="2004" name="Nature">
        <title>Genome duplication in the teleost fish Tetraodon nigroviridis reveals the early vertebrate proto-karyotype.</title>
        <authorList>
            <person name="Jaillon O."/>
            <person name="Aury J.-M."/>
            <person name="Brunet F."/>
            <person name="Petit J.-L."/>
            <person name="Stange-Thomann N."/>
            <person name="Mauceli E."/>
            <person name="Bouneau L."/>
            <person name="Fischer C."/>
            <person name="Ozouf-Costaz C."/>
            <person name="Bernot A."/>
            <person name="Nicaud S."/>
            <person name="Jaffe D."/>
            <person name="Fisher S."/>
            <person name="Lutfalla G."/>
            <person name="Dossat C."/>
            <person name="Segurens B."/>
            <person name="Dasilva C."/>
            <person name="Salanoubat M."/>
            <person name="Levy M."/>
            <person name="Boudet N."/>
            <person name="Castellano S."/>
            <person name="Anthouard V."/>
            <person name="Jubin C."/>
            <person name="Castelli V."/>
            <person name="Katinka M."/>
            <person name="Vacherie B."/>
            <person name="Biemont C."/>
            <person name="Skalli Z."/>
            <person name="Cattolico L."/>
            <person name="Poulain J."/>
            <person name="De Berardinis V."/>
            <person name="Cruaud C."/>
            <person name="Duprat S."/>
            <person name="Brottier P."/>
            <person name="Coutanceau J.-P."/>
            <person name="Gouzy J."/>
            <person name="Parra G."/>
            <person name="Lardier G."/>
            <person name="Chapple C."/>
            <person name="McKernan K.J."/>
            <person name="McEwan P."/>
            <person name="Bosak S."/>
            <person name="Kellis M."/>
            <person name="Volff J.-N."/>
            <person name="Guigo R."/>
            <person name="Zody M.C."/>
            <person name="Mesirov J."/>
            <person name="Lindblad-Toh K."/>
            <person name="Birren B."/>
            <person name="Nusbaum C."/>
            <person name="Kahn D."/>
            <person name="Robinson-Rechavi M."/>
            <person name="Laudet V."/>
            <person name="Schachter V."/>
            <person name="Quetier F."/>
            <person name="Saurin W."/>
            <person name="Scarpelli C."/>
            <person name="Wincker P."/>
            <person name="Lander E.S."/>
            <person name="Weissenbach J."/>
            <person name="Roest Crollius H."/>
        </authorList>
    </citation>
    <scope>NUCLEOTIDE SEQUENCE [LARGE SCALE GENOMIC DNA]</scope>
</reference>
<dbReference type="KEGG" id="tng:GSTEN00009660G001"/>
<accession>Q4SZV3</accession>
<feature type="non-terminal residue" evidence="2">
    <location>
        <position position="1"/>
    </location>
</feature>